<dbReference type="InterPro" id="IPR051531">
    <property type="entry name" value="N-acetyltransferase"/>
</dbReference>
<dbReference type="Proteomes" id="UP001649381">
    <property type="component" value="Unassembled WGS sequence"/>
</dbReference>
<reference evidence="2 3" key="1">
    <citation type="submission" date="2022-01" db="EMBL/GenBank/DDBJ databases">
        <title>Alkalihalobacillus sp. EGI L200015, a novel bacterium isolated from a salt lake sediment.</title>
        <authorList>
            <person name="Gao L."/>
            <person name="Fang B.-Z."/>
            <person name="Li W.-J."/>
        </authorList>
    </citation>
    <scope>NUCLEOTIDE SEQUENCE [LARGE SCALE GENOMIC DNA]</scope>
    <source>
        <strain evidence="2 3">KCTC 12718</strain>
    </source>
</reference>
<comment type="caution">
    <text evidence="2">The sequence shown here is derived from an EMBL/GenBank/DDBJ whole genome shotgun (WGS) entry which is preliminary data.</text>
</comment>
<dbReference type="EMBL" id="JAKIJS010000001">
    <property type="protein sequence ID" value="MCF6138288.1"/>
    <property type="molecule type" value="Genomic_DNA"/>
</dbReference>
<gene>
    <name evidence="2" type="ORF">L2716_11175</name>
</gene>
<sequence length="190" mass="22116">MEKKEICRNLPTLETNRLTLRKVSINDLEDMYEYASLDETSTHVTWNTHRSIKDTEQFLNMTLEQYEKNEGLFWGIVDKDSQKMIGTIYYVSWNSIHKVGELGYVISPHYWGKGLMTEAAKEVIRFGFEELGMVRIQARCFIQNVGSERVMQKSGMSYEGTMRKGLYGKGKHHDLKLYAIIKEDVLETDV</sequence>
<dbReference type="InterPro" id="IPR016181">
    <property type="entry name" value="Acyl_CoA_acyltransferase"/>
</dbReference>
<feature type="domain" description="N-acetyltransferase" evidence="1">
    <location>
        <begin position="18"/>
        <end position="184"/>
    </location>
</feature>
<evidence type="ECO:0000313" key="3">
    <source>
        <dbReference type="Proteomes" id="UP001649381"/>
    </source>
</evidence>
<organism evidence="2 3">
    <name type="scientific">Pseudalkalibacillus berkeleyi</name>
    <dbReference type="NCBI Taxonomy" id="1069813"/>
    <lineage>
        <taxon>Bacteria</taxon>
        <taxon>Bacillati</taxon>
        <taxon>Bacillota</taxon>
        <taxon>Bacilli</taxon>
        <taxon>Bacillales</taxon>
        <taxon>Fictibacillaceae</taxon>
        <taxon>Pseudalkalibacillus</taxon>
    </lineage>
</organism>
<dbReference type="Gene3D" id="3.40.630.30">
    <property type="match status" value="1"/>
</dbReference>
<dbReference type="CDD" id="cd04301">
    <property type="entry name" value="NAT_SF"/>
    <property type="match status" value="1"/>
</dbReference>
<proteinExistence type="predicted"/>
<dbReference type="PANTHER" id="PTHR43792:SF9">
    <property type="entry name" value="RIBOSOMAL-PROTEIN-ALANINE ACETYLTRANSFERASE"/>
    <property type="match status" value="1"/>
</dbReference>
<protein>
    <submittedName>
        <fullName evidence="2">GNAT family N-acetyltransferase</fullName>
    </submittedName>
</protein>
<evidence type="ECO:0000259" key="1">
    <source>
        <dbReference type="PROSITE" id="PS51186"/>
    </source>
</evidence>
<name>A0ABS9H355_9BACL</name>
<accession>A0ABS9H355</accession>
<dbReference type="Pfam" id="PF13302">
    <property type="entry name" value="Acetyltransf_3"/>
    <property type="match status" value="1"/>
</dbReference>
<dbReference type="InterPro" id="IPR000182">
    <property type="entry name" value="GNAT_dom"/>
</dbReference>
<dbReference type="RefSeq" id="WP_236334593.1">
    <property type="nucleotide sequence ID" value="NZ_JAKIJS010000001.1"/>
</dbReference>
<evidence type="ECO:0000313" key="2">
    <source>
        <dbReference type="EMBL" id="MCF6138288.1"/>
    </source>
</evidence>
<dbReference type="SUPFAM" id="SSF55729">
    <property type="entry name" value="Acyl-CoA N-acyltransferases (Nat)"/>
    <property type="match status" value="1"/>
</dbReference>
<keyword evidence="3" id="KW-1185">Reference proteome</keyword>
<dbReference type="PROSITE" id="PS51186">
    <property type="entry name" value="GNAT"/>
    <property type="match status" value="1"/>
</dbReference>
<dbReference type="PANTHER" id="PTHR43792">
    <property type="entry name" value="GNAT FAMILY, PUTATIVE (AFU_ORTHOLOGUE AFUA_3G00765)-RELATED-RELATED"/>
    <property type="match status" value="1"/>
</dbReference>